<dbReference type="PROSITE" id="PS00108">
    <property type="entry name" value="PROTEIN_KINASE_ST"/>
    <property type="match status" value="1"/>
</dbReference>
<dbReference type="GO" id="GO:0005524">
    <property type="term" value="F:ATP binding"/>
    <property type="evidence" value="ECO:0007669"/>
    <property type="project" value="UniProtKB-KW"/>
</dbReference>
<evidence type="ECO:0000259" key="7">
    <source>
        <dbReference type="PROSITE" id="PS50011"/>
    </source>
</evidence>
<keyword evidence="6" id="KW-0472">Membrane</keyword>
<evidence type="ECO:0000313" key="9">
    <source>
        <dbReference type="Proteomes" id="UP001165124"/>
    </source>
</evidence>
<feature type="domain" description="Protein kinase" evidence="7">
    <location>
        <begin position="18"/>
        <end position="272"/>
    </location>
</feature>
<dbReference type="CDD" id="cd14014">
    <property type="entry name" value="STKc_PknB_like"/>
    <property type="match status" value="1"/>
</dbReference>
<accession>A0A9W6PS54</accession>
<sequence>MAAARPLQANDPAWLGPYELLGRLGEGGQSVVYLARGADGREVAVKLLRAQLSRSPEWRARFAQEIKVIGRVAGFCTAQVIDADVEGDLPYVVSEYVPGPSLTELVTSQGPRVGTDLDRLAIGTITALAAIHRAGILHRDFKPSNVLMGPDGPRVIDFGIARVMGASSAQSSGVVGTPSYMAPEAVNNAPLGTGVDLFAWGATMLFAATGRHPFGNDNISAVFHRVLHYEPDLSPLPDSLREIVARCLAKDPARRPEAQQVLLDLLGRQASVDAEPDAALTTGASFAGDDRPAAIGPSAGPGAGAPALIGASAHAPAADPPGGGAGPGPHDPASPGPAVSSPPGDPRQGRPHEDTTPSGPQSPPTLPPASRRRARWRIAAIIAAPLLALAAGGAVWALSPDGDGGRSKRPPAADTAAPPAEANTAAAAAAEAVKAVLSFDYRTLDRDIAGAHARVTARYRAEYDRQLQTRNWQTRLRETKGSVTTEIADTAVVAASRDSVTVLAYVKRTVRSQNAQPNILQEPMRTTMVRQGDGWLLDTLYVLKADSVPLATAGEGWPGPRARTALDAVSRDRTVAAGSLVESGLRAGATAGEIYALAVVADCSPGSCTANDEVGVHRLRLRQTDGGWQVAGTERL</sequence>
<feature type="transmembrane region" description="Helical" evidence="6">
    <location>
        <begin position="378"/>
        <end position="398"/>
    </location>
</feature>
<evidence type="ECO:0000256" key="5">
    <source>
        <dbReference type="SAM" id="MobiDB-lite"/>
    </source>
</evidence>
<evidence type="ECO:0000313" key="8">
    <source>
        <dbReference type="EMBL" id="GLW62580.1"/>
    </source>
</evidence>
<feature type="region of interest" description="Disordered" evidence="5">
    <location>
        <begin position="282"/>
        <end position="371"/>
    </location>
</feature>
<keyword evidence="4" id="KW-0067">ATP-binding</keyword>
<evidence type="ECO:0000256" key="1">
    <source>
        <dbReference type="ARBA" id="ARBA00022679"/>
    </source>
</evidence>
<comment type="caution">
    <text evidence="8">The sequence shown here is derived from an EMBL/GenBank/DDBJ whole genome shotgun (WGS) entry which is preliminary data.</text>
</comment>
<reference evidence="8" key="1">
    <citation type="submission" date="2023-02" db="EMBL/GenBank/DDBJ databases">
        <title>Actinomadura rubrobrunea NBRC 14622.</title>
        <authorList>
            <person name="Ichikawa N."/>
            <person name="Sato H."/>
            <person name="Tonouchi N."/>
        </authorList>
    </citation>
    <scope>NUCLEOTIDE SEQUENCE</scope>
    <source>
        <strain evidence="8">NBRC 14622</strain>
    </source>
</reference>
<evidence type="ECO:0000256" key="2">
    <source>
        <dbReference type="ARBA" id="ARBA00022741"/>
    </source>
</evidence>
<keyword evidence="2" id="KW-0547">Nucleotide-binding</keyword>
<evidence type="ECO:0000256" key="3">
    <source>
        <dbReference type="ARBA" id="ARBA00022777"/>
    </source>
</evidence>
<dbReference type="Gene3D" id="3.30.200.20">
    <property type="entry name" value="Phosphorylase Kinase, domain 1"/>
    <property type="match status" value="1"/>
</dbReference>
<evidence type="ECO:0000256" key="6">
    <source>
        <dbReference type="SAM" id="Phobius"/>
    </source>
</evidence>
<protein>
    <recommendedName>
        <fullName evidence="7">Protein kinase domain-containing protein</fullName>
    </recommendedName>
</protein>
<evidence type="ECO:0000256" key="4">
    <source>
        <dbReference type="ARBA" id="ARBA00022840"/>
    </source>
</evidence>
<dbReference type="Gene3D" id="1.10.510.10">
    <property type="entry name" value="Transferase(Phosphotransferase) domain 1"/>
    <property type="match status" value="1"/>
</dbReference>
<feature type="compositionally biased region" description="Low complexity" evidence="5">
    <location>
        <begin position="293"/>
        <end position="317"/>
    </location>
</feature>
<organism evidence="8 9">
    <name type="scientific">Actinomadura rubrobrunea</name>
    <dbReference type="NCBI Taxonomy" id="115335"/>
    <lineage>
        <taxon>Bacteria</taxon>
        <taxon>Bacillati</taxon>
        <taxon>Actinomycetota</taxon>
        <taxon>Actinomycetes</taxon>
        <taxon>Streptosporangiales</taxon>
        <taxon>Thermomonosporaceae</taxon>
        <taxon>Actinomadura</taxon>
    </lineage>
</organism>
<dbReference type="SUPFAM" id="SSF56112">
    <property type="entry name" value="Protein kinase-like (PK-like)"/>
    <property type="match status" value="1"/>
</dbReference>
<dbReference type="InterPro" id="IPR011009">
    <property type="entry name" value="Kinase-like_dom_sf"/>
</dbReference>
<keyword evidence="3" id="KW-0418">Kinase</keyword>
<proteinExistence type="predicted"/>
<name>A0A9W6PS54_9ACTN</name>
<dbReference type="RefSeq" id="WP_067918467.1">
    <property type="nucleotide sequence ID" value="NZ_BSRZ01000001.1"/>
</dbReference>
<dbReference type="InterPro" id="IPR008271">
    <property type="entry name" value="Ser/Thr_kinase_AS"/>
</dbReference>
<dbReference type="PROSITE" id="PS50011">
    <property type="entry name" value="PROTEIN_KINASE_DOM"/>
    <property type="match status" value="1"/>
</dbReference>
<dbReference type="PANTHER" id="PTHR43289:SF34">
    <property type="entry name" value="SERINE_THREONINE-PROTEIN KINASE YBDM-RELATED"/>
    <property type="match status" value="1"/>
</dbReference>
<dbReference type="InterPro" id="IPR000719">
    <property type="entry name" value="Prot_kinase_dom"/>
</dbReference>
<dbReference type="GO" id="GO:0004674">
    <property type="term" value="F:protein serine/threonine kinase activity"/>
    <property type="evidence" value="ECO:0007669"/>
    <property type="project" value="TreeGrafter"/>
</dbReference>
<keyword evidence="1" id="KW-0808">Transferase</keyword>
<dbReference type="PANTHER" id="PTHR43289">
    <property type="entry name" value="MITOGEN-ACTIVATED PROTEIN KINASE KINASE KINASE 20-RELATED"/>
    <property type="match status" value="1"/>
</dbReference>
<dbReference type="EMBL" id="BSRZ01000001">
    <property type="protein sequence ID" value="GLW62580.1"/>
    <property type="molecule type" value="Genomic_DNA"/>
</dbReference>
<dbReference type="Proteomes" id="UP001165124">
    <property type="component" value="Unassembled WGS sequence"/>
</dbReference>
<dbReference type="Pfam" id="PF00069">
    <property type="entry name" value="Pkinase"/>
    <property type="match status" value="1"/>
</dbReference>
<keyword evidence="6" id="KW-0812">Transmembrane</keyword>
<keyword evidence="9" id="KW-1185">Reference proteome</keyword>
<keyword evidence="6" id="KW-1133">Transmembrane helix</keyword>
<dbReference type="AlphaFoldDB" id="A0A9W6PS54"/>
<gene>
    <name evidence="8" type="ORF">Arub01_08240</name>
</gene>